<gene>
    <name evidence="2" type="ORF">LCGC14_0752820</name>
</gene>
<proteinExistence type="predicted"/>
<evidence type="ECO:0000256" key="1">
    <source>
        <dbReference type="SAM" id="Phobius"/>
    </source>
</evidence>
<accession>A0A0F9TAG4</accession>
<organism evidence="2">
    <name type="scientific">marine sediment metagenome</name>
    <dbReference type="NCBI Taxonomy" id="412755"/>
    <lineage>
        <taxon>unclassified sequences</taxon>
        <taxon>metagenomes</taxon>
        <taxon>ecological metagenomes</taxon>
    </lineage>
</organism>
<feature type="transmembrane region" description="Helical" evidence="1">
    <location>
        <begin position="31"/>
        <end position="53"/>
    </location>
</feature>
<evidence type="ECO:0000313" key="2">
    <source>
        <dbReference type="EMBL" id="KKN38478.1"/>
    </source>
</evidence>
<sequence>MTSSAAVRGQHNMGAFEFRDGGPNMGALEDIWAFGVSVDLTVAVALTAVLSVAPAYTAELSVTPLYTARIGVSNVST</sequence>
<dbReference type="EMBL" id="LAZR01001824">
    <property type="protein sequence ID" value="KKN38478.1"/>
    <property type="molecule type" value="Genomic_DNA"/>
</dbReference>
<name>A0A0F9TAG4_9ZZZZ</name>
<keyword evidence="1" id="KW-0472">Membrane</keyword>
<comment type="caution">
    <text evidence="2">The sequence shown here is derived from an EMBL/GenBank/DDBJ whole genome shotgun (WGS) entry which is preliminary data.</text>
</comment>
<dbReference type="AlphaFoldDB" id="A0A0F9TAG4"/>
<keyword evidence="1" id="KW-1133">Transmembrane helix</keyword>
<reference evidence="2" key="1">
    <citation type="journal article" date="2015" name="Nature">
        <title>Complex archaea that bridge the gap between prokaryotes and eukaryotes.</title>
        <authorList>
            <person name="Spang A."/>
            <person name="Saw J.H."/>
            <person name="Jorgensen S.L."/>
            <person name="Zaremba-Niedzwiedzka K."/>
            <person name="Martijn J."/>
            <person name="Lind A.E."/>
            <person name="van Eijk R."/>
            <person name="Schleper C."/>
            <person name="Guy L."/>
            <person name="Ettema T.J."/>
        </authorList>
    </citation>
    <scope>NUCLEOTIDE SEQUENCE</scope>
</reference>
<keyword evidence="1" id="KW-0812">Transmembrane</keyword>
<protein>
    <submittedName>
        <fullName evidence="2">Uncharacterized protein</fullName>
    </submittedName>
</protein>